<keyword evidence="3" id="KW-0489">Methyltransferase</keyword>
<evidence type="ECO:0000313" key="4">
    <source>
        <dbReference type="Proteomes" id="UP000073601"/>
    </source>
</evidence>
<dbReference type="EMBL" id="FIZY01000054">
    <property type="protein sequence ID" value="CZF86173.1"/>
    <property type="molecule type" value="Genomic_DNA"/>
</dbReference>
<dbReference type="AlphaFoldDB" id="A0A128FH88"/>
<dbReference type="InterPro" id="IPR029063">
    <property type="entry name" value="SAM-dependent_MTases_sf"/>
</dbReference>
<name>A0A128FH88_9GAMM</name>
<dbReference type="PANTHER" id="PTHR43861">
    <property type="entry name" value="TRANS-ACONITATE 2-METHYLTRANSFERASE-RELATED"/>
    <property type="match status" value="1"/>
</dbReference>
<dbReference type="RefSeq" id="WP_084387799.1">
    <property type="nucleotide sequence ID" value="NZ_CAWRCI010000054.1"/>
</dbReference>
<dbReference type="Gene3D" id="3.40.50.150">
    <property type="entry name" value="Vaccinia Virus protein VP39"/>
    <property type="match status" value="1"/>
</dbReference>
<keyword evidence="3" id="KW-0830">Ubiquinone</keyword>
<dbReference type="CDD" id="cd02440">
    <property type="entry name" value="AdoMet_MTases"/>
    <property type="match status" value="1"/>
</dbReference>
<keyword evidence="4" id="KW-1185">Reference proteome</keyword>
<reference evidence="4" key="1">
    <citation type="submission" date="2016-02" db="EMBL/GenBank/DDBJ databases">
        <authorList>
            <person name="Rodrigo-Torres Lidia"/>
            <person name="Arahal R.David."/>
        </authorList>
    </citation>
    <scope>NUCLEOTIDE SEQUENCE [LARGE SCALE GENOMIC DNA]</scope>
    <source>
        <strain evidence="4">CECT 8713</strain>
    </source>
</reference>
<sequence length="260" mass="29264">MELDYLSLNKEAWNKRTSVHIESKFYDVEAFKQGKSSLNAIELEQVGNVEGKSLLHLQCHFGQDTLSWARLGAKVTGVDLSPAAIEQAQCLSRDLGLEARFIESDIYEFGESNTEQYDLVFTSYGVLCWLPDLSRWAKTVAGALKVGGEFHIVEFHTFNDLLYGYSYFPSAEPDIEEEGTYTENCDGTTSTMATWPHPLSEVINALIQAGLRIDAFAEYPYSPYNCFEGLEYVEQKGYQLLHKGQQVPLLYAIKATKDGH</sequence>
<organism evidence="3 4">
    <name type="scientific">Grimontia marina</name>
    <dbReference type="NCBI Taxonomy" id="646534"/>
    <lineage>
        <taxon>Bacteria</taxon>
        <taxon>Pseudomonadati</taxon>
        <taxon>Pseudomonadota</taxon>
        <taxon>Gammaproteobacteria</taxon>
        <taxon>Vibrionales</taxon>
        <taxon>Vibrionaceae</taxon>
        <taxon>Grimontia</taxon>
    </lineage>
</organism>
<keyword evidence="1 3" id="KW-0808">Transferase</keyword>
<accession>A0A128FH88</accession>
<dbReference type="OrthoDB" id="8385759at2"/>
<feature type="domain" description="Methyltransferase" evidence="2">
    <location>
        <begin position="55"/>
        <end position="148"/>
    </location>
</feature>
<dbReference type="InterPro" id="IPR041698">
    <property type="entry name" value="Methyltransf_25"/>
</dbReference>
<dbReference type="EC" id="2.1.1.222" evidence="3"/>
<evidence type="ECO:0000313" key="3">
    <source>
        <dbReference type="EMBL" id="CZF86173.1"/>
    </source>
</evidence>
<protein>
    <submittedName>
        <fullName evidence="3">Ubiquinone biosynthesis O-methyltransferase</fullName>
        <ecNumber evidence="3">2.1.1.222</ecNumber>
    </submittedName>
</protein>
<dbReference type="GO" id="GO:0102208">
    <property type="term" value="F:2-polyprenyl-6-hydroxyphenol methylase activity"/>
    <property type="evidence" value="ECO:0007669"/>
    <property type="project" value="UniProtKB-EC"/>
</dbReference>
<gene>
    <name evidence="3" type="primary">ubiG_6</name>
    <name evidence="3" type="ORF">GMA8713_04206</name>
</gene>
<dbReference type="Proteomes" id="UP000073601">
    <property type="component" value="Unassembled WGS sequence"/>
</dbReference>
<evidence type="ECO:0000256" key="1">
    <source>
        <dbReference type="ARBA" id="ARBA00022679"/>
    </source>
</evidence>
<evidence type="ECO:0000259" key="2">
    <source>
        <dbReference type="Pfam" id="PF13649"/>
    </source>
</evidence>
<dbReference type="SUPFAM" id="SSF53335">
    <property type="entry name" value="S-adenosyl-L-methionine-dependent methyltransferases"/>
    <property type="match status" value="1"/>
</dbReference>
<proteinExistence type="predicted"/>
<dbReference type="Pfam" id="PF13649">
    <property type="entry name" value="Methyltransf_25"/>
    <property type="match status" value="1"/>
</dbReference>
<dbReference type="GO" id="GO:0032259">
    <property type="term" value="P:methylation"/>
    <property type="evidence" value="ECO:0007669"/>
    <property type="project" value="UniProtKB-KW"/>
</dbReference>